<sequence length="449" mass="49592">MPTMREKICYGFGDVSCNIVYGLVASLITLFYTDYVGVPAMTVGLVMIISRCLDGVSDFVMGIIVSKTNSKWGKARPWILWMAVPFGVAAVLLMMVPQTTPMLQFWYILVTYNLVTTVLYTAVNLPYGTMSAMMTRSSHGRDLLGIFRMAMSPFGRIIAVTFTLPLVKVFGSDQMAWVKTMSIWAVIAVILLLLCFKNCEERVHIEAAEKSNIGLGKNLKALFTNKYFWAVTVLWMVQSSYNAVFGTTAPYFCKYILGNDELYSVMYTIEMVVIISGVLFSQVLLRRFGKRDLALAGSILVVVAQCILMTNPNSVAMAMGVTVLRAIGTVPLNACVFGMICDVIEYGQWKTHVRQESLIMSGSSVGTKFGQGVAGGIIGMLLTASGYISSTGKAVVQPDSALHMIQNMFIYGPIILWGAAVIVLLFYKLDKHYDTIMADLKEREQRGEL</sequence>
<proteinExistence type="predicted"/>
<dbReference type="EMBL" id="JAHLQI010000003">
    <property type="protein sequence ID" value="MBU5490396.1"/>
    <property type="molecule type" value="Genomic_DNA"/>
</dbReference>
<organism evidence="2 3">
    <name type="scientific">Butyricicoccus intestinisimiae</name>
    <dbReference type="NCBI Taxonomy" id="2841509"/>
    <lineage>
        <taxon>Bacteria</taxon>
        <taxon>Bacillati</taxon>
        <taxon>Bacillota</taxon>
        <taxon>Clostridia</taxon>
        <taxon>Eubacteriales</taxon>
        <taxon>Butyricicoccaceae</taxon>
        <taxon>Butyricicoccus</taxon>
    </lineage>
</organism>
<feature type="transmembrane region" description="Helical" evidence="1">
    <location>
        <begin position="292"/>
        <end position="310"/>
    </location>
</feature>
<feature type="transmembrane region" description="Helical" evidence="1">
    <location>
        <begin position="143"/>
        <end position="164"/>
    </location>
</feature>
<keyword evidence="3" id="KW-1185">Reference proteome</keyword>
<dbReference type="Pfam" id="PF13347">
    <property type="entry name" value="MFS_2"/>
    <property type="match status" value="1"/>
</dbReference>
<dbReference type="CDD" id="cd17332">
    <property type="entry name" value="MFS_MelB_like"/>
    <property type="match status" value="1"/>
</dbReference>
<feature type="transmembrane region" description="Helical" evidence="1">
    <location>
        <begin position="44"/>
        <end position="66"/>
    </location>
</feature>
<feature type="transmembrane region" description="Helical" evidence="1">
    <location>
        <begin position="78"/>
        <end position="97"/>
    </location>
</feature>
<feature type="transmembrane region" description="Helical" evidence="1">
    <location>
        <begin position="265"/>
        <end position="285"/>
    </location>
</feature>
<dbReference type="NCBIfam" id="TIGR00792">
    <property type="entry name" value="gph"/>
    <property type="match status" value="1"/>
</dbReference>
<evidence type="ECO:0000313" key="3">
    <source>
        <dbReference type="Proteomes" id="UP000783588"/>
    </source>
</evidence>
<keyword evidence="1" id="KW-1133">Transmembrane helix</keyword>
<feature type="transmembrane region" description="Helical" evidence="1">
    <location>
        <begin position="176"/>
        <end position="196"/>
    </location>
</feature>
<name>A0ABS6ERS2_9FIRM</name>
<keyword evidence="1" id="KW-0812">Transmembrane</keyword>
<dbReference type="PANTHER" id="PTHR11328:SF24">
    <property type="entry name" value="MAJOR FACILITATOR SUPERFAMILY (MFS) PROFILE DOMAIN-CONTAINING PROTEIN"/>
    <property type="match status" value="1"/>
</dbReference>
<evidence type="ECO:0000313" key="2">
    <source>
        <dbReference type="EMBL" id="MBU5490396.1"/>
    </source>
</evidence>
<dbReference type="InterPro" id="IPR001927">
    <property type="entry name" value="Na/Gal_symport"/>
</dbReference>
<dbReference type="Proteomes" id="UP000783588">
    <property type="component" value="Unassembled WGS sequence"/>
</dbReference>
<feature type="transmembrane region" description="Helical" evidence="1">
    <location>
        <begin position="227"/>
        <end position="245"/>
    </location>
</feature>
<feature type="transmembrane region" description="Helical" evidence="1">
    <location>
        <begin position="12"/>
        <end position="32"/>
    </location>
</feature>
<feature type="transmembrane region" description="Helical" evidence="1">
    <location>
        <begin position="103"/>
        <end position="123"/>
    </location>
</feature>
<keyword evidence="1" id="KW-0472">Membrane</keyword>
<dbReference type="InterPro" id="IPR039672">
    <property type="entry name" value="MFS_2"/>
</dbReference>
<reference evidence="2 3" key="1">
    <citation type="submission" date="2021-06" db="EMBL/GenBank/DDBJ databases">
        <authorList>
            <person name="Sun Q."/>
            <person name="Li D."/>
        </authorList>
    </citation>
    <scope>NUCLEOTIDE SEQUENCE [LARGE SCALE GENOMIC DNA]</scope>
    <source>
        <strain evidence="2 3">MSJd-7</strain>
    </source>
</reference>
<feature type="transmembrane region" description="Helical" evidence="1">
    <location>
        <begin position="365"/>
        <end position="388"/>
    </location>
</feature>
<comment type="caution">
    <text evidence="2">The sequence shown here is derived from an EMBL/GenBank/DDBJ whole genome shotgun (WGS) entry which is preliminary data.</text>
</comment>
<protein>
    <submittedName>
        <fullName evidence="2">MFS transporter</fullName>
    </submittedName>
</protein>
<feature type="transmembrane region" description="Helical" evidence="1">
    <location>
        <begin position="408"/>
        <end position="427"/>
    </location>
</feature>
<evidence type="ECO:0000256" key="1">
    <source>
        <dbReference type="SAM" id="Phobius"/>
    </source>
</evidence>
<accession>A0ABS6ERS2</accession>
<feature type="transmembrane region" description="Helical" evidence="1">
    <location>
        <begin position="322"/>
        <end position="344"/>
    </location>
</feature>
<gene>
    <name evidence="2" type="ORF">KQI75_07145</name>
</gene>
<dbReference type="PANTHER" id="PTHR11328">
    <property type="entry name" value="MAJOR FACILITATOR SUPERFAMILY DOMAIN-CONTAINING PROTEIN"/>
    <property type="match status" value="1"/>
</dbReference>